<dbReference type="PROSITE" id="PS51819">
    <property type="entry name" value="VOC"/>
    <property type="match status" value="1"/>
</dbReference>
<dbReference type="Proteomes" id="UP001148482">
    <property type="component" value="Unassembled WGS sequence"/>
</dbReference>
<dbReference type="EMBL" id="JAPJDA010000007">
    <property type="protein sequence ID" value="MCX2837616.1"/>
    <property type="molecule type" value="Genomic_DNA"/>
</dbReference>
<organism evidence="2 3">
    <name type="scientific">Salinimicrobium profundisediminis</name>
    <dbReference type="NCBI Taxonomy" id="2994553"/>
    <lineage>
        <taxon>Bacteria</taxon>
        <taxon>Pseudomonadati</taxon>
        <taxon>Bacteroidota</taxon>
        <taxon>Flavobacteriia</taxon>
        <taxon>Flavobacteriales</taxon>
        <taxon>Flavobacteriaceae</taxon>
        <taxon>Salinimicrobium</taxon>
    </lineage>
</organism>
<dbReference type="InterPro" id="IPR037523">
    <property type="entry name" value="VOC_core"/>
</dbReference>
<accession>A0A9X3CVS2</accession>
<keyword evidence="3" id="KW-1185">Reference proteome</keyword>
<proteinExistence type="predicted"/>
<dbReference type="SUPFAM" id="SSF54593">
    <property type="entry name" value="Glyoxalase/Bleomycin resistance protein/Dihydroxybiphenyl dioxygenase"/>
    <property type="match status" value="1"/>
</dbReference>
<gene>
    <name evidence="2" type="ORF">OQ279_05565</name>
</gene>
<dbReference type="AlphaFoldDB" id="A0A9X3CVS2"/>
<name>A0A9X3CVS2_9FLAO</name>
<reference evidence="2" key="1">
    <citation type="submission" date="2022-11" db="EMBL/GenBank/DDBJ databases">
        <title>Salinimicrobium profundisediminis sp. nov., isolated from deep-sea sediment of the Mariana Trench.</title>
        <authorList>
            <person name="Fu H."/>
        </authorList>
    </citation>
    <scope>NUCLEOTIDE SEQUENCE</scope>
    <source>
        <strain evidence="2">MT39</strain>
    </source>
</reference>
<dbReference type="RefSeq" id="WP_266068852.1">
    <property type="nucleotide sequence ID" value="NZ_JAPJDA010000007.1"/>
</dbReference>
<protein>
    <submittedName>
        <fullName evidence="2">VOC family protein</fullName>
    </submittedName>
</protein>
<sequence>MRIEFLKLYTPNVRAQFRFYGEVLGLPVEKISEENFRVKTGFSSLEFEEDKNATPYHIAFHITALQEEKALHWLKQRVEILPDDGNEIIDFPAWQAKSVYFYDKDSNILEFISRRYMFESASEEFSSASIKGISEIGLATSNVEEQFNFLNSNFGLTKFTGDYEHFCATGDDGGLFIIINKEQKDWIPVGDKAYPSPFEIKISLQNAIFGASFKHERLSLL</sequence>
<feature type="domain" description="VOC" evidence="1">
    <location>
        <begin position="2"/>
        <end position="114"/>
    </location>
</feature>
<evidence type="ECO:0000313" key="2">
    <source>
        <dbReference type="EMBL" id="MCX2837616.1"/>
    </source>
</evidence>
<dbReference type="InterPro" id="IPR029068">
    <property type="entry name" value="Glyas_Bleomycin-R_OHBP_Dase"/>
</dbReference>
<evidence type="ECO:0000259" key="1">
    <source>
        <dbReference type="PROSITE" id="PS51819"/>
    </source>
</evidence>
<evidence type="ECO:0000313" key="3">
    <source>
        <dbReference type="Proteomes" id="UP001148482"/>
    </source>
</evidence>
<dbReference type="Gene3D" id="3.10.180.10">
    <property type="entry name" value="2,3-Dihydroxybiphenyl 1,2-Dioxygenase, domain 1"/>
    <property type="match status" value="1"/>
</dbReference>
<comment type="caution">
    <text evidence="2">The sequence shown here is derived from an EMBL/GenBank/DDBJ whole genome shotgun (WGS) entry which is preliminary data.</text>
</comment>